<evidence type="ECO:0000313" key="6">
    <source>
        <dbReference type="Proteomes" id="UP001168972"/>
    </source>
</evidence>
<comment type="similarity">
    <text evidence="1">Belongs to the JMJD6 family.</text>
</comment>
<comment type="caution">
    <text evidence="5">The sequence shown here is derived from an EMBL/GenBank/DDBJ whole genome shotgun (WGS) entry which is preliminary data.</text>
</comment>
<proteinExistence type="inferred from homology"/>
<dbReference type="Gene3D" id="2.60.120.650">
    <property type="entry name" value="Cupin"/>
    <property type="match status" value="1"/>
</dbReference>
<dbReference type="PROSITE" id="PS51184">
    <property type="entry name" value="JMJC"/>
    <property type="match status" value="1"/>
</dbReference>
<evidence type="ECO:0000259" key="4">
    <source>
        <dbReference type="PROSITE" id="PS51184"/>
    </source>
</evidence>
<evidence type="ECO:0000313" key="5">
    <source>
        <dbReference type="EMBL" id="KAK0179421.1"/>
    </source>
</evidence>
<reference evidence="5" key="2">
    <citation type="submission" date="2023-03" db="EMBL/GenBank/DDBJ databases">
        <authorList>
            <person name="Inwood S.N."/>
            <person name="Skelly J.G."/>
            <person name="Guhlin J."/>
            <person name="Harrop T.W.R."/>
            <person name="Goldson S.G."/>
            <person name="Dearden P.K."/>
        </authorList>
    </citation>
    <scope>NUCLEOTIDE SEQUENCE</scope>
    <source>
        <strain evidence="5">Lincoln</strain>
        <tissue evidence="5">Whole body</tissue>
    </source>
</reference>
<dbReference type="SUPFAM" id="SSF51197">
    <property type="entry name" value="Clavaminate synthase-like"/>
    <property type="match status" value="1"/>
</dbReference>
<dbReference type="GO" id="GO:0005634">
    <property type="term" value="C:nucleus"/>
    <property type="evidence" value="ECO:0007669"/>
    <property type="project" value="TreeGrafter"/>
</dbReference>
<dbReference type="PANTHER" id="PTHR12480">
    <property type="entry name" value="ARGININE DEMETHYLASE AND LYSYL-HYDROXYLASE JMJD"/>
    <property type="match status" value="1"/>
</dbReference>
<evidence type="ECO:0000256" key="3">
    <source>
        <dbReference type="ARBA" id="ARBA00082904"/>
    </source>
</evidence>
<dbReference type="SMART" id="SM00558">
    <property type="entry name" value="JmjC"/>
    <property type="match status" value="1"/>
</dbReference>
<dbReference type="AlphaFoldDB" id="A0AA39G196"/>
<dbReference type="InterPro" id="IPR050910">
    <property type="entry name" value="JMJD6_ArgDemeth/LysHydrox"/>
</dbReference>
<accession>A0AA39G196</accession>
<organism evidence="5 6">
    <name type="scientific">Microctonus hyperodae</name>
    <name type="common">Parasitoid wasp</name>
    <dbReference type="NCBI Taxonomy" id="165561"/>
    <lineage>
        <taxon>Eukaryota</taxon>
        <taxon>Metazoa</taxon>
        <taxon>Ecdysozoa</taxon>
        <taxon>Arthropoda</taxon>
        <taxon>Hexapoda</taxon>
        <taxon>Insecta</taxon>
        <taxon>Pterygota</taxon>
        <taxon>Neoptera</taxon>
        <taxon>Endopterygota</taxon>
        <taxon>Hymenoptera</taxon>
        <taxon>Apocrita</taxon>
        <taxon>Ichneumonoidea</taxon>
        <taxon>Braconidae</taxon>
        <taxon>Euphorinae</taxon>
        <taxon>Microctonus</taxon>
    </lineage>
</organism>
<dbReference type="PANTHER" id="PTHR12480:SF6">
    <property type="entry name" value="2-OXOGLUTARATE AND IRON-DEPENDENT OXYGENASE JMJD4"/>
    <property type="match status" value="1"/>
</dbReference>
<name>A0AA39G196_MICHY</name>
<evidence type="ECO:0000256" key="1">
    <source>
        <dbReference type="ARBA" id="ARBA00038068"/>
    </source>
</evidence>
<dbReference type="GO" id="GO:0005737">
    <property type="term" value="C:cytoplasm"/>
    <property type="evidence" value="ECO:0007669"/>
    <property type="project" value="TreeGrafter"/>
</dbReference>
<reference evidence="5" key="1">
    <citation type="journal article" date="2023" name="bioRxiv">
        <title>Scaffold-level genome assemblies of two parasitoid biocontrol wasps reveal the parthenogenesis mechanism and an associated novel virus.</title>
        <authorList>
            <person name="Inwood S."/>
            <person name="Skelly J."/>
            <person name="Guhlin J."/>
            <person name="Harrop T."/>
            <person name="Goldson S."/>
            <person name="Dearden P."/>
        </authorList>
    </citation>
    <scope>NUCLEOTIDE SEQUENCE</scope>
    <source>
        <strain evidence="5">Lincoln</strain>
        <tissue evidence="5">Whole body</tissue>
    </source>
</reference>
<dbReference type="InterPro" id="IPR003347">
    <property type="entry name" value="JmjC_dom"/>
</dbReference>
<comment type="catalytic activity">
    <reaction evidence="2">
        <text>L-lysyl-[protein] + 2-oxoglutarate + O2 = 4-hydroxy-L-lysyl-[protein] + succinate + CO2</text>
        <dbReference type="Rhea" id="RHEA:57156"/>
        <dbReference type="Rhea" id="RHEA-COMP:9752"/>
        <dbReference type="Rhea" id="RHEA-COMP:15084"/>
        <dbReference type="ChEBI" id="CHEBI:15379"/>
        <dbReference type="ChEBI" id="CHEBI:16526"/>
        <dbReference type="ChEBI" id="CHEBI:16810"/>
        <dbReference type="ChEBI" id="CHEBI:29969"/>
        <dbReference type="ChEBI" id="CHEBI:30031"/>
        <dbReference type="ChEBI" id="CHEBI:141495"/>
    </reaction>
</comment>
<keyword evidence="6" id="KW-1185">Reference proteome</keyword>
<dbReference type="Proteomes" id="UP001168972">
    <property type="component" value="Unassembled WGS sequence"/>
</dbReference>
<sequence>MEVIEINGNDTTSLEPNNIDVQIRFHEKMSTSMTYDLFFTQYLLPNRPCVFQSGITDKWPCAQKWRINNAPNFKQLKKLYGDCQVPVANCKVKYYNAQLKNTMTIEKFMDYWQEYKNKNYPGDMPVLYLKDWHCLRDNPNSLIYQVPKFFASDWLNEYYLAHSDLSDDYMFVYMGPKGSWTPLHVDVFKSYSWSANIVGKKRWLLFPPGEENNLYDAYGHLPYDINFSEDNNSVFNHCKNSLEIIQGPGEIVFVPSGWHHQVWNLEDTISINHNWINGCNILDIWKELKKALSAVMKEIEDCCNMDNWLTHCQVVLKASHGMDYSQFYDFISFIIENRLNTINKGTSYTSFDTWQLGINHILFDLCRAKLVLNKLINDVKEKDVYDIVFHGNRPEDLVDRVETKLKNM</sequence>
<dbReference type="Pfam" id="PF13621">
    <property type="entry name" value="Cupin_8"/>
    <property type="match status" value="1"/>
</dbReference>
<dbReference type="GO" id="GO:0043565">
    <property type="term" value="F:sequence-specific DNA binding"/>
    <property type="evidence" value="ECO:0007669"/>
    <property type="project" value="TreeGrafter"/>
</dbReference>
<gene>
    <name evidence="5" type="ORF">PV327_005176</name>
</gene>
<dbReference type="EMBL" id="JAQQBR010000003">
    <property type="protein sequence ID" value="KAK0179421.1"/>
    <property type="molecule type" value="Genomic_DNA"/>
</dbReference>
<dbReference type="GO" id="GO:0045905">
    <property type="term" value="P:positive regulation of translational termination"/>
    <property type="evidence" value="ECO:0007669"/>
    <property type="project" value="TreeGrafter"/>
</dbReference>
<protein>
    <recommendedName>
        <fullName evidence="3">Jumonji domain-containing protein 4</fullName>
    </recommendedName>
</protein>
<evidence type="ECO:0000256" key="2">
    <source>
        <dbReference type="ARBA" id="ARBA00047762"/>
    </source>
</evidence>
<dbReference type="GO" id="GO:0016706">
    <property type="term" value="F:2-oxoglutarate-dependent dioxygenase activity"/>
    <property type="evidence" value="ECO:0007669"/>
    <property type="project" value="TreeGrafter"/>
</dbReference>
<feature type="domain" description="JmjC" evidence="4">
    <location>
        <begin position="135"/>
        <end position="292"/>
    </location>
</feature>
<dbReference type="InterPro" id="IPR041667">
    <property type="entry name" value="Cupin_8"/>
</dbReference>